<dbReference type="EMBL" id="QRKB01000046">
    <property type="protein sequence ID" value="RHH77376.1"/>
    <property type="molecule type" value="Genomic_DNA"/>
</dbReference>
<protein>
    <submittedName>
        <fullName evidence="2">Site-specific integrase</fullName>
    </submittedName>
</protein>
<evidence type="ECO:0000313" key="3">
    <source>
        <dbReference type="Proteomes" id="UP000284548"/>
    </source>
</evidence>
<evidence type="ECO:0000259" key="1">
    <source>
        <dbReference type="Pfam" id="PF17293"/>
    </source>
</evidence>
<feature type="domain" description="Arm DNA-binding" evidence="1">
    <location>
        <begin position="10"/>
        <end position="53"/>
    </location>
</feature>
<sequence length="55" mass="6212">MRSTYKQFYYINRGRVKADGTTSIFCRITIDGKVSAIATGLYCAPEEWDTKKGEA</sequence>
<feature type="non-terminal residue" evidence="2">
    <location>
        <position position="55"/>
    </location>
</feature>
<dbReference type="Proteomes" id="UP000284548">
    <property type="component" value="Unassembled WGS sequence"/>
</dbReference>
<organism evidence="2 3">
    <name type="scientific">Segatella copri</name>
    <dbReference type="NCBI Taxonomy" id="165179"/>
    <lineage>
        <taxon>Bacteria</taxon>
        <taxon>Pseudomonadati</taxon>
        <taxon>Bacteroidota</taxon>
        <taxon>Bacteroidia</taxon>
        <taxon>Bacteroidales</taxon>
        <taxon>Prevotellaceae</taxon>
        <taxon>Segatella</taxon>
    </lineage>
</organism>
<reference evidence="2 3" key="1">
    <citation type="submission" date="2018-08" db="EMBL/GenBank/DDBJ databases">
        <title>A genome reference for cultivated species of the human gut microbiota.</title>
        <authorList>
            <person name="Zou Y."/>
            <person name="Xue W."/>
            <person name="Luo G."/>
        </authorList>
    </citation>
    <scope>NUCLEOTIDE SEQUENCE [LARGE SCALE GENOMIC DNA]</scope>
    <source>
        <strain evidence="2 3">AM16-54</strain>
    </source>
</reference>
<dbReference type="RefSeq" id="WP_259326765.1">
    <property type="nucleotide sequence ID" value="NZ_QRKB01000046.1"/>
</dbReference>
<dbReference type="InterPro" id="IPR035386">
    <property type="entry name" value="Arm-DNA-bind_5"/>
</dbReference>
<name>A0A414XU51_9BACT</name>
<dbReference type="AlphaFoldDB" id="A0A414XU51"/>
<accession>A0A414XU51</accession>
<proteinExistence type="predicted"/>
<comment type="caution">
    <text evidence="2">The sequence shown here is derived from an EMBL/GenBank/DDBJ whole genome shotgun (WGS) entry which is preliminary data.</text>
</comment>
<evidence type="ECO:0000313" key="2">
    <source>
        <dbReference type="EMBL" id="RHH77376.1"/>
    </source>
</evidence>
<dbReference type="Pfam" id="PF17293">
    <property type="entry name" value="Arm-DNA-bind_5"/>
    <property type="match status" value="1"/>
</dbReference>
<gene>
    <name evidence="2" type="ORF">DW192_13685</name>
</gene>